<keyword evidence="2" id="KW-1185">Reference proteome</keyword>
<evidence type="ECO:0000313" key="3">
    <source>
        <dbReference type="RefSeq" id="XP_030371703.1"/>
    </source>
</evidence>
<name>A0A6J2T987_DROLE</name>
<protein>
    <submittedName>
        <fullName evidence="3">Uncharacterized protein LOC115621989</fullName>
    </submittedName>
</protein>
<evidence type="ECO:0000256" key="1">
    <source>
        <dbReference type="SAM" id="Phobius"/>
    </source>
</evidence>
<dbReference type="AlphaFoldDB" id="A0A6J2T987"/>
<dbReference type="Proteomes" id="UP000504634">
    <property type="component" value="Unplaced"/>
</dbReference>
<keyword evidence="1" id="KW-1133">Transmembrane helix</keyword>
<dbReference type="GO" id="GO:0016020">
    <property type="term" value="C:membrane"/>
    <property type="evidence" value="ECO:0007669"/>
    <property type="project" value="TreeGrafter"/>
</dbReference>
<accession>A0A6J2T987</accession>
<organism evidence="2 3">
    <name type="scientific">Drosophila lebanonensis</name>
    <name type="common">Fruit fly</name>
    <name type="synonym">Scaptodrosophila lebanonensis</name>
    <dbReference type="NCBI Taxonomy" id="7225"/>
    <lineage>
        <taxon>Eukaryota</taxon>
        <taxon>Metazoa</taxon>
        <taxon>Ecdysozoa</taxon>
        <taxon>Arthropoda</taxon>
        <taxon>Hexapoda</taxon>
        <taxon>Insecta</taxon>
        <taxon>Pterygota</taxon>
        <taxon>Neoptera</taxon>
        <taxon>Endopterygota</taxon>
        <taxon>Diptera</taxon>
        <taxon>Brachycera</taxon>
        <taxon>Muscomorpha</taxon>
        <taxon>Ephydroidea</taxon>
        <taxon>Drosophilidae</taxon>
        <taxon>Scaptodrosophila</taxon>
    </lineage>
</organism>
<feature type="transmembrane region" description="Helical" evidence="1">
    <location>
        <begin position="114"/>
        <end position="132"/>
    </location>
</feature>
<dbReference type="OrthoDB" id="6627826at2759"/>
<dbReference type="PANTHER" id="PTHR21879:SF22">
    <property type="entry name" value="FI03362P-RELATED"/>
    <property type="match status" value="1"/>
</dbReference>
<dbReference type="PANTHER" id="PTHR21879">
    <property type="entry name" value="FI03362P-RELATED-RELATED"/>
    <property type="match status" value="1"/>
</dbReference>
<keyword evidence="1" id="KW-0472">Membrane</keyword>
<reference evidence="3" key="1">
    <citation type="submission" date="2025-08" db="UniProtKB">
        <authorList>
            <consortium name="RefSeq"/>
        </authorList>
    </citation>
    <scope>IDENTIFICATION</scope>
    <source>
        <strain evidence="3">11010-0011.00</strain>
        <tissue evidence="3">Whole body</tissue>
    </source>
</reference>
<evidence type="ECO:0000313" key="2">
    <source>
        <dbReference type="Proteomes" id="UP000504634"/>
    </source>
</evidence>
<proteinExistence type="predicted"/>
<sequence>MVQSVPPAVQLGSAIVAAVEQDAEEEAEMEQRLQRAWLQSAEQQLWRFINGELSGQELSRSVKAWQDEARGKHHKHKKLLKMLYPLLGAALLAKLVLLPLVLKALTALSSSSFVMGKIALITSSFLVLKWIFSSGHAHDRLEIIHAMAPSLKAHATEDIYASGSSWWPMRQRYIPLGPGAAGKDAAYRYPQHNYEALQLDRPFL</sequence>
<gene>
    <name evidence="3" type="primary">LOC115621989</name>
</gene>
<dbReference type="Pfam" id="PF07898">
    <property type="entry name" value="DUF1676"/>
    <property type="match status" value="1"/>
</dbReference>
<feature type="transmembrane region" description="Helical" evidence="1">
    <location>
        <begin position="82"/>
        <end position="102"/>
    </location>
</feature>
<dbReference type="GeneID" id="115621989"/>
<dbReference type="RefSeq" id="XP_030371703.1">
    <property type="nucleotide sequence ID" value="XM_030515843.1"/>
</dbReference>
<dbReference type="InterPro" id="IPR012464">
    <property type="entry name" value="DUF1676"/>
</dbReference>
<keyword evidence="1" id="KW-0812">Transmembrane</keyword>